<dbReference type="PANTHER" id="PTHR30055:SF148">
    <property type="entry name" value="TETR-FAMILY TRANSCRIPTIONAL REGULATOR"/>
    <property type="match status" value="1"/>
</dbReference>
<evidence type="ECO:0000256" key="4">
    <source>
        <dbReference type="PROSITE-ProRule" id="PRU00335"/>
    </source>
</evidence>
<evidence type="ECO:0000256" key="3">
    <source>
        <dbReference type="ARBA" id="ARBA00023163"/>
    </source>
</evidence>
<dbReference type="Proteomes" id="UP000316500">
    <property type="component" value="Unassembled WGS sequence"/>
</dbReference>
<dbReference type="InterPro" id="IPR036271">
    <property type="entry name" value="Tet_transcr_reg_TetR-rel_C_sf"/>
</dbReference>
<dbReference type="Gene3D" id="1.10.10.60">
    <property type="entry name" value="Homeodomain-like"/>
    <property type="match status" value="1"/>
</dbReference>
<evidence type="ECO:0000256" key="1">
    <source>
        <dbReference type="ARBA" id="ARBA00023015"/>
    </source>
</evidence>
<comment type="caution">
    <text evidence="7">The sequence shown here is derived from an EMBL/GenBank/DDBJ whole genome shotgun (WGS) entry which is preliminary data.</text>
</comment>
<feature type="region of interest" description="Disordered" evidence="5">
    <location>
        <begin position="66"/>
        <end position="113"/>
    </location>
</feature>
<evidence type="ECO:0000256" key="5">
    <source>
        <dbReference type="SAM" id="MobiDB-lite"/>
    </source>
</evidence>
<dbReference type="PROSITE" id="PS50977">
    <property type="entry name" value="HTH_TETR_2"/>
    <property type="match status" value="1"/>
</dbReference>
<dbReference type="AlphaFoldDB" id="A0A558HCG2"/>
<keyword evidence="1" id="KW-0805">Transcription regulation</keyword>
<proteinExistence type="predicted"/>
<evidence type="ECO:0000256" key="2">
    <source>
        <dbReference type="ARBA" id="ARBA00023125"/>
    </source>
</evidence>
<dbReference type="InterPro" id="IPR001647">
    <property type="entry name" value="HTH_TetR"/>
</dbReference>
<dbReference type="GO" id="GO:0000976">
    <property type="term" value="F:transcription cis-regulatory region binding"/>
    <property type="evidence" value="ECO:0007669"/>
    <property type="project" value="TreeGrafter"/>
</dbReference>
<accession>A0A558HCG2</accession>
<dbReference type="OrthoDB" id="9796019at2"/>
<dbReference type="InterPro" id="IPR011075">
    <property type="entry name" value="TetR_C"/>
</dbReference>
<dbReference type="InterPro" id="IPR050109">
    <property type="entry name" value="HTH-type_TetR-like_transc_reg"/>
</dbReference>
<dbReference type="SUPFAM" id="SSF48498">
    <property type="entry name" value="Tetracyclin repressor-like, C-terminal domain"/>
    <property type="match status" value="1"/>
</dbReference>
<protein>
    <submittedName>
        <fullName evidence="7">Helix-turn-helix transcriptional regulator</fullName>
    </submittedName>
</protein>
<feature type="compositionally biased region" description="Basic residues" evidence="5">
    <location>
        <begin position="84"/>
        <end position="100"/>
    </location>
</feature>
<dbReference type="Gene3D" id="1.10.357.10">
    <property type="entry name" value="Tetracycline Repressor, domain 2"/>
    <property type="match status" value="1"/>
</dbReference>
<dbReference type="Pfam" id="PF16859">
    <property type="entry name" value="TetR_C_11"/>
    <property type="match status" value="1"/>
</dbReference>
<keyword evidence="3" id="KW-0804">Transcription</keyword>
<reference evidence="7 8" key="1">
    <citation type="submission" date="2019-07" db="EMBL/GenBank/DDBJ databases">
        <title>Diversity of Bacteria from Kongsfjorden, Arctic.</title>
        <authorList>
            <person name="Yu Y."/>
        </authorList>
    </citation>
    <scope>NUCLEOTIDE SEQUENCE [LARGE SCALE GENOMIC DNA]</scope>
    <source>
        <strain evidence="7 8">SM1928</strain>
    </source>
</reference>
<sequence length="300" mass="33016">MDEFSGFSAVPRLSAAIARPGRGLLAVTQPSLVHCCLGSRNGPAVRTFRGETFCWIIRVGSGTSPGIPRARRSAASDDPAKFASHPKRAHAGPGSRRRSRRVVERHPGRPRDTALESAALSSTVELLLERDTREVTVSAITEHSGVSRAALYRRWRSREELLAAALDSVRTGIALKRAGTTLETILNSYEEAAIDVDGRVGVLVKKRVAMGLENDQLRALSWDRHVSRRREPIAAEIRRGISAGKLSPDVDVEAMIDLINGLYYYQFVVRPPRPDTASVAETQQRVRNAVKLVWEGALRR</sequence>
<dbReference type="PANTHER" id="PTHR30055">
    <property type="entry name" value="HTH-TYPE TRANSCRIPTIONAL REGULATOR RUTR"/>
    <property type="match status" value="1"/>
</dbReference>
<dbReference type="InterPro" id="IPR009057">
    <property type="entry name" value="Homeodomain-like_sf"/>
</dbReference>
<dbReference type="EMBL" id="VNFK01000001">
    <property type="protein sequence ID" value="TVU66774.1"/>
    <property type="molecule type" value="Genomic_DNA"/>
</dbReference>
<dbReference type="Pfam" id="PF00440">
    <property type="entry name" value="TetR_N"/>
    <property type="match status" value="1"/>
</dbReference>
<name>A0A558HCG2_PAENT</name>
<evidence type="ECO:0000259" key="6">
    <source>
        <dbReference type="PROSITE" id="PS50977"/>
    </source>
</evidence>
<dbReference type="SUPFAM" id="SSF46689">
    <property type="entry name" value="Homeodomain-like"/>
    <property type="match status" value="1"/>
</dbReference>
<feature type="DNA-binding region" description="H-T-H motif" evidence="4">
    <location>
        <begin position="136"/>
        <end position="155"/>
    </location>
</feature>
<gene>
    <name evidence="7" type="ORF">FQP90_01115</name>
</gene>
<feature type="compositionally biased region" description="Basic and acidic residues" evidence="5">
    <location>
        <begin position="101"/>
        <end position="113"/>
    </location>
</feature>
<evidence type="ECO:0000313" key="8">
    <source>
        <dbReference type="Proteomes" id="UP000316500"/>
    </source>
</evidence>
<dbReference type="GO" id="GO:0003700">
    <property type="term" value="F:DNA-binding transcription factor activity"/>
    <property type="evidence" value="ECO:0007669"/>
    <property type="project" value="TreeGrafter"/>
</dbReference>
<organism evidence="7 8">
    <name type="scientific">Paenarthrobacter nitroguajacolicus</name>
    <name type="common">Arthrobacter nitroguajacolicus</name>
    <dbReference type="NCBI Taxonomy" id="211146"/>
    <lineage>
        <taxon>Bacteria</taxon>
        <taxon>Bacillati</taxon>
        <taxon>Actinomycetota</taxon>
        <taxon>Actinomycetes</taxon>
        <taxon>Micrococcales</taxon>
        <taxon>Micrococcaceae</taxon>
        <taxon>Paenarthrobacter</taxon>
    </lineage>
</organism>
<evidence type="ECO:0000313" key="7">
    <source>
        <dbReference type="EMBL" id="TVU66774.1"/>
    </source>
</evidence>
<feature type="domain" description="HTH tetR-type" evidence="6">
    <location>
        <begin position="113"/>
        <end position="173"/>
    </location>
</feature>
<keyword evidence="2 4" id="KW-0238">DNA-binding</keyword>